<evidence type="ECO:0000256" key="1">
    <source>
        <dbReference type="RuleBase" id="RU003651"/>
    </source>
</evidence>
<protein>
    <submittedName>
        <fullName evidence="3">AAA family ATPase</fullName>
    </submittedName>
</protein>
<name>A0ABS8XXA8_9BURK</name>
<proteinExistence type="inferred from homology"/>
<keyword evidence="1" id="KW-0547">Nucleotide-binding</keyword>
<dbReference type="Gene3D" id="3.40.50.300">
    <property type="entry name" value="P-loop containing nucleotide triphosphate hydrolases"/>
    <property type="match status" value="1"/>
</dbReference>
<evidence type="ECO:0000313" key="3">
    <source>
        <dbReference type="EMBL" id="MCE4555492.1"/>
    </source>
</evidence>
<dbReference type="SUPFAM" id="SSF140990">
    <property type="entry name" value="FtsH protease domain-like"/>
    <property type="match status" value="1"/>
</dbReference>
<gene>
    <name evidence="3" type="ORF">LXT13_13870</name>
</gene>
<organism evidence="3 4">
    <name type="scientific">Pelomonas cellulosilytica</name>
    <dbReference type="NCBI Taxonomy" id="2906762"/>
    <lineage>
        <taxon>Bacteria</taxon>
        <taxon>Pseudomonadati</taxon>
        <taxon>Pseudomonadota</taxon>
        <taxon>Betaproteobacteria</taxon>
        <taxon>Burkholderiales</taxon>
        <taxon>Sphaerotilaceae</taxon>
        <taxon>Roseateles</taxon>
    </lineage>
</organism>
<dbReference type="PANTHER" id="PTHR23076:SF97">
    <property type="entry name" value="ATP-DEPENDENT ZINC METALLOPROTEASE YME1L1"/>
    <property type="match status" value="1"/>
</dbReference>
<dbReference type="EMBL" id="JAJTWU010000005">
    <property type="protein sequence ID" value="MCE4555492.1"/>
    <property type="molecule type" value="Genomic_DNA"/>
</dbReference>
<dbReference type="InterPro" id="IPR003960">
    <property type="entry name" value="ATPase_AAA_CS"/>
</dbReference>
<dbReference type="SUPFAM" id="SSF52540">
    <property type="entry name" value="P-loop containing nucleoside triphosphate hydrolases"/>
    <property type="match status" value="1"/>
</dbReference>
<dbReference type="RefSeq" id="WP_233372507.1">
    <property type="nucleotide sequence ID" value="NZ_JAJTWU010000005.1"/>
</dbReference>
<dbReference type="SMART" id="SM00382">
    <property type="entry name" value="AAA"/>
    <property type="match status" value="1"/>
</dbReference>
<feature type="domain" description="AAA+ ATPase" evidence="2">
    <location>
        <begin position="224"/>
        <end position="365"/>
    </location>
</feature>
<comment type="similarity">
    <text evidence="1">Belongs to the AAA ATPase family.</text>
</comment>
<dbReference type="PROSITE" id="PS00674">
    <property type="entry name" value="AAA"/>
    <property type="match status" value="1"/>
</dbReference>
<evidence type="ECO:0000313" key="4">
    <source>
        <dbReference type="Proteomes" id="UP001200741"/>
    </source>
</evidence>
<dbReference type="Gene3D" id="1.10.8.60">
    <property type="match status" value="1"/>
</dbReference>
<accession>A0ABS8XXA8</accession>
<dbReference type="Gene3D" id="1.20.58.760">
    <property type="entry name" value="Peptidase M41"/>
    <property type="match status" value="1"/>
</dbReference>
<dbReference type="Pfam" id="PF01434">
    <property type="entry name" value="Peptidase_M41"/>
    <property type="match status" value="1"/>
</dbReference>
<dbReference type="PANTHER" id="PTHR23076">
    <property type="entry name" value="METALLOPROTEASE M41 FTSH"/>
    <property type="match status" value="1"/>
</dbReference>
<evidence type="ECO:0000259" key="2">
    <source>
        <dbReference type="SMART" id="SM00382"/>
    </source>
</evidence>
<dbReference type="InterPro" id="IPR003593">
    <property type="entry name" value="AAA+_ATPase"/>
</dbReference>
<comment type="caution">
    <text evidence="3">The sequence shown here is derived from an EMBL/GenBank/DDBJ whole genome shotgun (WGS) entry which is preliminary data.</text>
</comment>
<dbReference type="Pfam" id="PF00004">
    <property type="entry name" value="AAA"/>
    <property type="match status" value="1"/>
</dbReference>
<reference evidence="3 4" key="1">
    <citation type="submission" date="2021-12" db="EMBL/GenBank/DDBJ databases">
        <title>Genome seq of P8.</title>
        <authorList>
            <person name="Seo T."/>
        </authorList>
    </citation>
    <scope>NUCLEOTIDE SEQUENCE [LARGE SCALE GENOMIC DNA]</scope>
    <source>
        <strain evidence="3 4">P8</strain>
    </source>
</reference>
<dbReference type="InterPro" id="IPR027417">
    <property type="entry name" value="P-loop_NTPase"/>
</dbReference>
<dbReference type="Proteomes" id="UP001200741">
    <property type="component" value="Unassembled WGS sequence"/>
</dbReference>
<keyword evidence="4" id="KW-1185">Reference proteome</keyword>
<dbReference type="InterPro" id="IPR000642">
    <property type="entry name" value="Peptidase_M41"/>
</dbReference>
<dbReference type="InterPro" id="IPR003959">
    <property type="entry name" value="ATPase_AAA_core"/>
</dbReference>
<sequence length="643" mass="68003">MDSASKTPAPAFRQKLLIAVSVAVLLLMLCGLTLLQQRAAGEVRARKNATALAFESRPEQWLAQPREASVFERALRTGAVAAVGVDGPLVLYTDRAGQHYSTRLIDCGPPCRGETGARLGELSLAQGFTLTQIDVDARTGSQRLTQAVERGLAPLAPLLAVAAVGGLLLLAHRRGLLSGRTPLAAKPALRFDDVIGAGEAKQALRRVAAFMKDPRQYAAVGARAPRGVLLDGPPGTGKTLLAKALAGECGANFISVDGSAFSAMFYGAGIGRVKELFKRAREAAPCIIFIDEIDGIGRRSSGKEGAASGEQEQNRIINRLLVEMDGFEALDNVVVIGATNHVDNVDEALRRPGRFDMIVRTALPTAPERERLFELYLGQVKAAAGMDVASFARTSVGMSPADIANCVNRAAAYAAEAGETEVGQERLYQSLETHQLGGEVNSSKAVISPETLRRIAFHESGHALVAHVLAAGSVERVSIEPRGPALGVTYITRHRDEPLYGEPELRARLAMMLAGREAELIAFGNASSGAADDLKRASELATSMVGSYGFGKTFGLLSMAGVPRELIGPDVQKSLLDEARALLEGAQADCRRVLEEQRDRLAALAELLLGQETVSGAPLRLALGGATSISVPLQTCVQASPSQ</sequence>
<dbReference type="InterPro" id="IPR037219">
    <property type="entry name" value="Peptidase_M41-like"/>
</dbReference>
<keyword evidence="1" id="KW-0067">ATP-binding</keyword>